<feature type="transmembrane region" description="Helical" evidence="1">
    <location>
        <begin position="37"/>
        <end position="55"/>
    </location>
</feature>
<keyword evidence="1" id="KW-0472">Membrane</keyword>
<proteinExistence type="predicted"/>
<organism evidence="2">
    <name type="scientific">hydrothermal vent metagenome</name>
    <dbReference type="NCBI Taxonomy" id="652676"/>
    <lineage>
        <taxon>unclassified sequences</taxon>
        <taxon>metagenomes</taxon>
        <taxon>ecological metagenomes</taxon>
    </lineage>
</organism>
<dbReference type="AlphaFoldDB" id="A0A3B0X6C3"/>
<keyword evidence="1" id="KW-1133">Transmembrane helix</keyword>
<reference evidence="2" key="1">
    <citation type="submission" date="2018-06" db="EMBL/GenBank/DDBJ databases">
        <authorList>
            <person name="Zhirakovskaya E."/>
        </authorList>
    </citation>
    <scope>NUCLEOTIDE SEQUENCE</scope>
</reference>
<gene>
    <name evidence="2" type="ORF">MNBD_GAMMA06-1251</name>
</gene>
<evidence type="ECO:0000313" key="2">
    <source>
        <dbReference type="EMBL" id="VAW52286.1"/>
    </source>
</evidence>
<protein>
    <recommendedName>
        <fullName evidence="3">Outer membrane protein beta-barrel domain-containing protein</fullName>
    </recommendedName>
</protein>
<evidence type="ECO:0008006" key="3">
    <source>
        <dbReference type="Google" id="ProtNLM"/>
    </source>
</evidence>
<evidence type="ECO:0000256" key="1">
    <source>
        <dbReference type="SAM" id="Phobius"/>
    </source>
</evidence>
<dbReference type="EMBL" id="UOFD01000045">
    <property type="protein sequence ID" value="VAW52286.1"/>
    <property type="molecule type" value="Genomic_DNA"/>
</dbReference>
<name>A0A3B0X6C3_9ZZZZ</name>
<keyword evidence="1" id="KW-0812">Transmembrane</keyword>
<accession>A0A3B0X6C3</accession>
<sequence>MTTMNRYISKYDIINVDSFYIKASKINAITLLQNKIFIKKFGLLSLFIFICFYQINSVQADTILNTEKKSNLIVRPFAGIGYTDGADLGNGDTGSGTGYHVGLRLMLGANKTQRFGFEYTYLDLYGLENNSPDIRYSALGLVIEQNFPEKNILISIGTIGYVGIGDNSDNPFGVRTNIGWEGGKSGEINPFIVWRGDYIFANETIVVYSLSAGLRLSF</sequence>